<reference evidence="1 2" key="1">
    <citation type="submission" date="2016-03" db="EMBL/GenBank/DDBJ databases">
        <title>Photobacterium proteolyticum sp. nov. a protease producing bacterium isolated from ocean sediments of Laizhou Bay.</title>
        <authorList>
            <person name="Li Y."/>
        </authorList>
    </citation>
    <scope>NUCLEOTIDE SEQUENCE [LARGE SCALE GENOMIC DNA]</scope>
    <source>
        <strain evidence="1 2">R-40508</strain>
    </source>
</reference>
<evidence type="ECO:0008006" key="3">
    <source>
        <dbReference type="Google" id="ProtNLM"/>
    </source>
</evidence>
<sequence>MQFSFASATLFVITACSHSIADYQDTDPEFALFEFFEGEVLAWGMLQDRSGQQTRRFEVQIQGEIQGQLLTLTEDFVFDDGEKQQRIWKITARADGTYIGEADDVIGEANGVVSGNALHWQYVLRVPVDDTTYDISFDDWMFRQDDKRMFNVATMSKFGVNVGKVTLFFEKQE</sequence>
<dbReference type="Pfam" id="PF12915">
    <property type="entry name" value="DUF3833"/>
    <property type="match status" value="1"/>
</dbReference>
<dbReference type="InterPro" id="IPR024409">
    <property type="entry name" value="DUF3833"/>
</dbReference>
<accession>A0A178K4T9</accession>
<protein>
    <recommendedName>
        <fullName evidence="3">Lipoprotein</fullName>
    </recommendedName>
</protein>
<comment type="caution">
    <text evidence="1">The sequence shown here is derived from an EMBL/GenBank/DDBJ whole genome shotgun (WGS) entry which is preliminary data.</text>
</comment>
<organism evidence="1 2">
    <name type="scientific">Photobacterium jeanii</name>
    <dbReference type="NCBI Taxonomy" id="858640"/>
    <lineage>
        <taxon>Bacteria</taxon>
        <taxon>Pseudomonadati</taxon>
        <taxon>Pseudomonadota</taxon>
        <taxon>Gammaproteobacteria</taxon>
        <taxon>Vibrionales</taxon>
        <taxon>Vibrionaceae</taxon>
        <taxon>Photobacterium</taxon>
    </lineage>
</organism>
<evidence type="ECO:0000313" key="2">
    <source>
        <dbReference type="Proteomes" id="UP000078503"/>
    </source>
</evidence>
<dbReference type="AlphaFoldDB" id="A0A178K4T9"/>
<dbReference type="EMBL" id="LVHF01000033">
    <property type="protein sequence ID" value="OAN11732.1"/>
    <property type="molecule type" value="Genomic_DNA"/>
</dbReference>
<dbReference type="Proteomes" id="UP000078503">
    <property type="component" value="Unassembled WGS sequence"/>
</dbReference>
<keyword evidence="2" id="KW-1185">Reference proteome</keyword>
<name>A0A178K4T9_9GAMM</name>
<dbReference type="STRING" id="858640.A3K86_21760"/>
<gene>
    <name evidence="1" type="ORF">A3K86_21760</name>
</gene>
<proteinExistence type="predicted"/>
<evidence type="ECO:0000313" key="1">
    <source>
        <dbReference type="EMBL" id="OAN11732.1"/>
    </source>
</evidence>